<name>A0A2U0UIN0_9BACT</name>
<reference evidence="2 3" key="1">
    <citation type="submission" date="2018-05" db="EMBL/GenBank/DDBJ databases">
        <title>Genomic Encyclopedia of Type Strains, Phase IV (KMG-IV): sequencing the most valuable type-strain genomes for metagenomic binning, comparative biology and taxonomic classification.</title>
        <authorList>
            <person name="Goeker M."/>
        </authorList>
    </citation>
    <scope>NUCLEOTIDE SEQUENCE [LARGE SCALE GENOMIC DNA]</scope>
    <source>
        <strain evidence="2 3">DSM 100333</strain>
    </source>
</reference>
<accession>A0A2U0UIN0</accession>
<dbReference type="Proteomes" id="UP000245870">
    <property type="component" value="Unassembled WGS sequence"/>
</dbReference>
<dbReference type="EMBL" id="QENY01000004">
    <property type="protein sequence ID" value="PVX57517.1"/>
    <property type="molecule type" value="Genomic_DNA"/>
</dbReference>
<evidence type="ECO:0000313" key="2">
    <source>
        <dbReference type="EMBL" id="PVX57517.1"/>
    </source>
</evidence>
<sequence>MPGFNSTMTTDIFPLAWQRVAWQLVAACALSLASCGDEYANDRSVSSAYVLDVSSPSPTSFDKTESGSYTVKSYRQSADKKQEFPVAWAVTGYDANDDNVFSMDEKPDWLISLSKTRGEGGLEVEKGNAKLAPTRLVDHLAPRNEALRQAAERGSAAERYDLSTHKPDGSPAPRNTANCYLVSAPGYYKLPLVYGNSIADDKTNERAYVTKNTGKGILVHFVDHEGKPIETPYINAQNAAQPAVAVKVIWADEPSLVTNASIQGQGLDSYLCFDVARERIKNGNVVVAAVNSKGVCLWSWHLWFAPTDALDVVTCLNQDNVPYKFSKETLGWKYTEWKDPVDDHARTVRVRIEQVTDSPDRQTDVFTITQKSGSKRDGYSTFYQFGRKDAFPGIDKDLAVRGKYRKNAGDVISIAESIQNPAYFYIDGESWGKDFGWLNLWSMDNTGTDINDNLVVKTVYDPCPPGFHLPSAGAFTGFNFTGLFTGREEINASGSWKRGWQFNGRANGHAATVYFPASGCRKHNDGWRKDIGRRGYDRETKDVYNEQWVGYYWTAMPSSPTIGRAMYHTPHAVAPIFAHYRASGFSIHPVAE</sequence>
<feature type="region of interest" description="Disordered" evidence="1">
    <location>
        <begin position="150"/>
        <end position="175"/>
    </location>
</feature>
<protein>
    <recommendedName>
        <fullName evidence="4">Fimbrillin-like protein</fullName>
    </recommendedName>
</protein>
<gene>
    <name evidence="2" type="ORF">C7379_104134</name>
</gene>
<organism evidence="2 3">
    <name type="scientific">Hallella colorans</name>
    <dbReference type="NCBI Taxonomy" id="1703337"/>
    <lineage>
        <taxon>Bacteria</taxon>
        <taxon>Pseudomonadati</taxon>
        <taxon>Bacteroidota</taxon>
        <taxon>Bacteroidia</taxon>
        <taxon>Bacteroidales</taxon>
        <taxon>Prevotellaceae</taxon>
        <taxon>Hallella</taxon>
    </lineage>
</organism>
<dbReference type="AlphaFoldDB" id="A0A2U0UIN0"/>
<keyword evidence="3" id="KW-1185">Reference proteome</keyword>
<feature type="compositionally biased region" description="Basic and acidic residues" evidence="1">
    <location>
        <begin position="155"/>
        <end position="168"/>
    </location>
</feature>
<evidence type="ECO:0000256" key="1">
    <source>
        <dbReference type="SAM" id="MobiDB-lite"/>
    </source>
</evidence>
<evidence type="ECO:0008006" key="4">
    <source>
        <dbReference type="Google" id="ProtNLM"/>
    </source>
</evidence>
<evidence type="ECO:0000313" key="3">
    <source>
        <dbReference type="Proteomes" id="UP000245870"/>
    </source>
</evidence>
<proteinExistence type="predicted"/>
<comment type="caution">
    <text evidence="2">The sequence shown here is derived from an EMBL/GenBank/DDBJ whole genome shotgun (WGS) entry which is preliminary data.</text>
</comment>